<dbReference type="SMART" id="SM00369">
    <property type="entry name" value="LRR_TYP"/>
    <property type="match status" value="4"/>
</dbReference>
<dbReference type="KEGG" id="chu:CHU_0782"/>
<dbReference type="Proteomes" id="UP000001822">
    <property type="component" value="Chromosome"/>
</dbReference>
<keyword evidence="1" id="KW-0433">Leucine-rich repeat</keyword>
<dbReference type="InterPro" id="IPR025875">
    <property type="entry name" value="Leu-rich_rpt_4"/>
</dbReference>
<keyword evidence="4" id="KW-1185">Reference proteome</keyword>
<dbReference type="SMART" id="SM00364">
    <property type="entry name" value="LRR_BAC"/>
    <property type="match status" value="5"/>
</dbReference>
<protein>
    <submittedName>
        <fullName evidence="3">Uncharacterized protein</fullName>
    </submittedName>
</protein>
<dbReference type="Gene3D" id="3.80.10.10">
    <property type="entry name" value="Ribonuclease Inhibitor"/>
    <property type="match status" value="1"/>
</dbReference>
<dbReference type="InterPro" id="IPR032675">
    <property type="entry name" value="LRR_dom_sf"/>
</dbReference>
<keyword evidence="2" id="KW-0677">Repeat</keyword>
<dbReference type="AlphaFoldDB" id="A0A6N4SP12"/>
<dbReference type="InterPro" id="IPR003591">
    <property type="entry name" value="Leu-rich_rpt_typical-subtyp"/>
</dbReference>
<sequence>MKKVIIHIVFFLTSITGYGQQTVSIPDAAFLAFLKNNFPQTINTSDQLVTSIAAQVTGNISCGNSGITNLEGIQYFSKVTKISAINNNIVSIPSLLPMTNLETVHIYNNKLATMPDFAGMQKLKTVLLYENELTQMPLFGNNPIIEEIIISKNKLTSLSPLSVVPSLLKLDVGENALTQLPDLSLNVNLEELICWSNKLTALPSLKNLTKLKRLNAGTNKLTQTPDLSANTALTIVALDNNFLKDIPNILDYNLTTVKLYNNYFTFEDLYPYTTRANFSTAFDCTPMLRIPIADTIDAYYSQSVDIHTNIDKTLSNVTYEWFEGSASVAVGDAAVITSANGTGVSKRYLYAKIKHPSIPNLTLTTDSILVRFNPCPVSADITYTASKKDCGNAGAVNIDVHGYVPPETTYILTSTSFGSNEYYQSGNITGLVDTAYQLQIEFIPGCVVDYLPLIEMPYVDCKEVFMTPNGDGDMDTYFIPGSGNAIIYDKNGREVKKVKLPYEWNGYGPNGLVQAGYYIIVVNGGKDRIYISVLY</sequence>
<gene>
    <name evidence="3" type="ordered locus">CHU_0782</name>
</gene>
<proteinExistence type="predicted"/>
<dbReference type="InterPro" id="IPR050216">
    <property type="entry name" value="LRR_domain-containing"/>
</dbReference>
<evidence type="ECO:0000313" key="3">
    <source>
        <dbReference type="EMBL" id="ABG58069.1"/>
    </source>
</evidence>
<evidence type="ECO:0000256" key="2">
    <source>
        <dbReference type="ARBA" id="ARBA00022737"/>
    </source>
</evidence>
<dbReference type="GO" id="GO:0005737">
    <property type="term" value="C:cytoplasm"/>
    <property type="evidence" value="ECO:0007669"/>
    <property type="project" value="TreeGrafter"/>
</dbReference>
<dbReference type="PANTHER" id="PTHR48051:SF54">
    <property type="entry name" value="LEUCINE-RICH REPEAT-CONTAINING PROTEIN"/>
    <property type="match status" value="1"/>
</dbReference>
<dbReference type="PANTHER" id="PTHR48051">
    <property type="match status" value="1"/>
</dbReference>
<evidence type="ECO:0000313" key="4">
    <source>
        <dbReference type="Proteomes" id="UP000001822"/>
    </source>
</evidence>
<dbReference type="SUPFAM" id="SSF52058">
    <property type="entry name" value="L domain-like"/>
    <property type="match status" value="1"/>
</dbReference>
<accession>A0A6N4SP12</accession>
<dbReference type="RefSeq" id="WP_011584185.1">
    <property type="nucleotide sequence ID" value="NC_008255.1"/>
</dbReference>
<organism evidence="3 4">
    <name type="scientific">Cytophaga hutchinsonii (strain ATCC 33406 / DSM 1761 / CIP 103989 / NBRC 15051 / NCIMB 9469 / D465)</name>
    <dbReference type="NCBI Taxonomy" id="269798"/>
    <lineage>
        <taxon>Bacteria</taxon>
        <taxon>Pseudomonadati</taxon>
        <taxon>Bacteroidota</taxon>
        <taxon>Cytophagia</taxon>
        <taxon>Cytophagales</taxon>
        <taxon>Cytophagaceae</taxon>
        <taxon>Cytophaga</taxon>
    </lineage>
</organism>
<dbReference type="OrthoDB" id="914960at2"/>
<name>A0A6N4SP12_CYTH3</name>
<dbReference type="Pfam" id="PF12799">
    <property type="entry name" value="LRR_4"/>
    <property type="match status" value="1"/>
</dbReference>
<evidence type="ECO:0000256" key="1">
    <source>
        <dbReference type="ARBA" id="ARBA00022614"/>
    </source>
</evidence>
<reference evidence="3 4" key="1">
    <citation type="journal article" date="2007" name="Appl. Environ. Microbiol.">
        <title>Genome sequence of the cellulolytic gliding bacterium Cytophaga hutchinsonii.</title>
        <authorList>
            <person name="Xie G."/>
            <person name="Bruce D.C."/>
            <person name="Challacombe J.F."/>
            <person name="Chertkov O."/>
            <person name="Detter J.C."/>
            <person name="Gilna P."/>
            <person name="Han C.S."/>
            <person name="Lucas S."/>
            <person name="Misra M."/>
            <person name="Myers G.L."/>
            <person name="Richardson P."/>
            <person name="Tapia R."/>
            <person name="Thayer N."/>
            <person name="Thompson L.S."/>
            <person name="Brettin T.S."/>
            <person name="Henrissat B."/>
            <person name="Wilson D.B."/>
            <person name="McBride M.J."/>
        </authorList>
    </citation>
    <scope>NUCLEOTIDE SEQUENCE [LARGE SCALE GENOMIC DNA]</scope>
    <source>
        <strain evidence="4">ATCC 33406 / DSM 1761 / CIP 103989 / NBRC 15051 / NCIMB 9469 / D465</strain>
    </source>
</reference>
<dbReference type="EMBL" id="CP000383">
    <property type="protein sequence ID" value="ABG58069.1"/>
    <property type="molecule type" value="Genomic_DNA"/>
</dbReference>